<dbReference type="OrthoDB" id="29103at2157"/>
<sequence>MRTTALLLLAALLATAGYIDRASISLRQCLCMAPQWLYLDVYAHVWGPPADIKLYWYDGGWRGPCDVGRGVEAYNICSVPYGASAVALALYEGGREVDRIEVWGVKPGNYTCSAAPDLRVLNRTTSAYPPLVVVTLRSTAMGTLAVYFQTANFTAARALSIRGLNPCDDYVVKLYYYGVSTPWRIRAEGNYTPVATVTHTATVTATVTTPVTVTYTTAYTSTATATVTARETATVTQVYTVTEYVREVDPRSVFLAFLGVGMLALALIFFILADRRRRV</sequence>
<evidence type="ECO:0000313" key="2">
    <source>
        <dbReference type="EMBL" id="ACB39773.1"/>
    </source>
</evidence>
<dbReference type="HOGENOM" id="CLU_996118_0_0_2"/>
<dbReference type="eggNOG" id="arCOG07484">
    <property type="taxonomic scope" value="Archaea"/>
</dbReference>
<keyword evidence="1" id="KW-0812">Transmembrane</keyword>
<proteinExistence type="predicted"/>
<dbReference type="EMBL" id="CP001014">
    <property type="protein sequence ID" value="ACB39773.1"/>
    <property type="molecule type" value="Genomic_DNA"/>
</dbReference>
<dbReference type="Proteomes" id="UP000001694">
    <property type="component" value="Chromosome"/>
</dbReference>
<gene>
    <name evidence="2" type="ordered locus">Tneu_0836</name>
</gene>
<feature type="transmembrane region" description="Helical" evidence="1">
    <location>
        <begin position="253"/>
        <end position="273"/>
    </location>
</feature>
<keyword evidence="1" id="KW-1133">Transmembrane helix</keyword>
<evidence type="ECO:0000256" key="1">
    <source>
        <dbReference type="SAM" id="Phobius"/>
    </source>
</evidence>
<keyword evidence="1" id="KW-0472">Membrane</keyword>
<keyword evidence="3" id="KW-1185">Reference proteome</keyword>
<name>B1YDB0_PYRNV</name>
<evidence type="ECO:0000313" key="3">
    <source>
        <dbReference type="Proteomes" id="UP000001694"/>
    </source>
</evidence>
<dbReference type="KEGG" id="tne:Tneu_0836"/>
<dbReference type="GeneID" id="6164435"/>
<protein>
    <submittedName>
        <fullName evidence="2">Uncharacterized protein</fullName>
    </submittedName>
</protein>
<dbReference type="AlphaFoldDB" id="B1YDB0"/>
<dbReference type="RefSeq" id="WP_012350193.1">
    <property type="nucleotide sequence ID" value="NC_010525.1"/>
</dbReference>
<reference evidence="2" key="1">
    <citation type="submission" date="2008-03" db="EMBL/GenBank/DDBJ databases">
        <title>Complete sequence of Thermoproteus neutrophilus V24Sta.</title>
        <authorList>
            <consortium name="US DOE Joint Genome Institute"/>
            <person name="Copeland A."/>
            <person name="Lucas S."/>
            <person name="Lapidus A."/>
            <person name="Glavina del Rio T."/>
            <person name="Dalin E."/>
            <person name="Tice H."/>
            <person name="Bruce D."/>
            <person name="Goodwin L."/>
            <person name="Pitluck S."/>
            <person name="Sims D."/>
            <person name="Brettin T."/>
            <person name="Detter J.C."/>
            <person name="Han C."/>
            <person name="Kuske C.R."/>
            <person name="Schmutz J."/>
            <person name="Larimer F."/>
            <person name="Land M."/>
            <person name="Hauser L."/>
            <person name="Kyrpides N."/>
            <person name="Mikhailova N."/>
            <person name="Biddle J.F."/>
            <person name="Zhang Z."/>
            <person name="Fitz-Gibbon S.T."/>
            <person name="Lowe T.M."/>
            <person name="Saltikov C."/>
            <person name="House C.H."/>
            <person name="Richardson P."/>
        </authorList>
    </citation>
    <scope>NUCLEOTIDE SEQUENCE [LARGE SCALE GENOMIC DNA]</scope>
    <source>
        <strain evidence="2">V24Sta</strain>
    </source>
</reference>
<organism evidence="2 3">
    <name type="scientific">Pyrobaculum neutrophilum (strain DSM 2338 / JCM 9278 / NBRC 100436 / V24Sta)</name>
    <name type="common">Thermoproteus neutrophilus</name>
    <dbReference type="NCBI Taxonomy" id="444157"/>
    <lineage>
        <taxon>Archaea</taxon>
        <taxon>Thermoproteota</taxon>
        <taxon>Thermoprotei</taxon>
        <taxon>Thermoproteales</taxon>
        <taxon>Thermoproteaceae</taxon>
        <taxon>Pyrobaculum</taxon>
    </lineage>
</organism>
<dbReference type="STRING" id="444157.Tneu_0836"/>
<accession>B1YDB0</accession>